<dbReference type="AlphaFoldDB" id="A0A3P7I655"/>
<reference evidence="1 2" key="1">
    <citation type="submission" date="2018-11" db="EMBL/GenBank/DDBJ databases">
        <authorList>
            <consortium name="Pathogen Informatics"/>
        </authorList>
    </citation>
    <scope>NUCLEOTIDE SEQUENCE [LARGE SCALE GENOMIC DNA]</scope>
</reference>
<proteinExistence type="predicted"/>
<dbReference type="EMBL" id="UYYB01010232">
    <property type="protein sequence ID" value="VDM68861.1"/>
    <property type="molecule type" value="Genomic_DNA"/>
</dbReference>
<dbReference type="Proteomes" id="UP000270094">
    <property type="component" value="Unassembled WGS sequence"/>
</dbReference>
<keyword evidence="2" id="KW-1185">Reference proteome</keyword>
<protein>
    <submittedName>
        <fullName evidence="1">Uncharacterized protein</fullName>
    </submittedName>
</protein>
<evidence type="ECO:0000313" key="1">
    <source>
        <dbReference type="EMBL" id="VDM68861.1"/>
    </source>
</evidence>
<name>A0A3P7I655_STRVU</name>
<accession>A0A3P7I655</accession>
<organism evidence="1 2">
    <name type="scientific">Strongylus vulgaris</name>
    <name type="common">Blood worm</name>
    <dbReference type="NCBI Taxonomy" id="40348"/>
    <lineage>
        <taxon>Eukaryota</taxon>
        <taxon>Metazoa</taxon>
        <taxon>Ecdysozoa</taxon>
        <taxon>Nematoda</taxon>
        <taxon>Chromadorea</taxon>
        <taxon>Rhabditida</taxon>
        <taxon>Rhabditina</taxon>
        <taxon>Rhabditomorpha</taxon>
        <taxon>Strongyloidea</taxon>
        <taxon>Strongylidae</taxon>
        <taxon>Strongylus</taxon>
    </lineage>
</organism>
<sequence>MFEGGDSHGLGAFSSSGEMEWLLPPGWLSTKQYYYCILDLIIKTGRNFSLGHFDLVQGSTSSKMAKKLSIRSEVFSSFTVHFKDVKRPKAAALRSETLQKVVGFREEPL</sequence>
<gene>
    <name evidence="1" type="ORF">SVUK_LOCUS3859</name>
</gene>
<evidence type="ECO:0000313" key="2">
    <source>
        <dbReference type="Proteomes" id="UP000270094"/>
    </source>
</evidence>